<dbReference type="InterPro" id="IPR036291">
    <property type="entry name" value="NAD(P)-bd_dom_sf"/>
</dbReference>
<dbReference type="EMBL" id="SNWI01000013">
    <property type="protein sequence ID" value="TDN95812.1"/>
    <property type="molecule type" value="Genomic_DNA"/>
</dbReference>
<dbReference type="Gene3D" id="3.40.50.720">
    <property type="entry name" value="NAD(P)-binding Rossmann-like Domain"/>
    <property type="match status" value="1"/>
</dbReference>
<evidence type="ECO:0000259" key="3">
    <source>
        <dbReference type="Pfam" id="PF08338"/>
    </source>
</evidence>
<comment type="caution">
    <text evidence="4">The sequence shown here is derived from an EMBL/GenBank/DDBJ whole genome shotgun (WGS) entry which is preliminary data.</text>
</comment>
<dbReference type="SUPFAM" id="SSF51735">
    <property type="entry name" value="NAD(P)-binding Rossmann-fold domains"/>
    <property type="match status" value="1"/>
</dbReference>
<feature type="domain" description="DUF1731" evidence="3">
    <location>
        <begin position="238"/>
        <end position="284"/>
    </location>
</feature>
<name>A0A4R6GL02_9BACT</name>
<evidence type="ECO:0000313" key="5">
    <source>
        <dbReference type="Proteomes" id="UP000294848"/>
    </source>
</evidence>
<evidence type="ECO:0008006" key="6">
    <source>
        <dbReference type="Google" id="ProtNLM"/>
    </source>
</evidence>
<evidence type="ECO:0000259" key="2">
    <source>
        <dbReference type="Pfam" id="PF01370"/>
    </source>
</evidence>
<dbReference type="InterPro" id="IPR001509">
    <property type="entry name" value="Epimerase_deHydtase"/>
</dbReference>
<dbReference type="PANTHER" id="PTHR11092">
    <property type="entry name" value="SUGAR NUCLEOTIDE EPIMERASE RELATED"/>
    <property type="match status" value="1"/>
</dbReference>
<reference evidence="4 5" key="1">
    <citation type="submission" date="2019-03" db="EMBL/GenBank/DDBJ databases">
        <title>Freshwater and sediment microbial communities from various areas in North America, analyzing microbe dynamics in response to fracking.</title>
        <authorList>
            <person name="Lamendella R."/>
        </authorList>
    </citation>
    <scope>NUCLEOTIDE SEQUENCE [LARGE SCALE GENOMIC DNA]</scope>
    <source>
        <strain evidence="4 5">114D</strain>
    </source>
</reference>
<dbReference type="PANTHER" id="PTHR11092:SF0">
    <property type="entry name" value="EPIMERASE FAMILY PROTEIN SDR39U1"/>
    <property type="match status" value="1"/>
</dbReference>
<dbReference type="InterPro" id="IPR013549">
    <property type="entry name" value="DUF1731"/>
</dbReference>
<comment type="similarity">
    <text evidence="1">Belongs to the NAD(P)-dependent epimerase/dehydratase family. SDR39U1 subfamily.</text>
</comment>
<evidence type="ECO:0000313" key="4">
    <source>
        <dbReference type="EMBL" id="TDN95812.1"/>
    </source>
</evidence>
<evidence type="ECO:0000256" key="1">
    <source>
        <dbReference type="ARBA" id="ARBA00009353"/>
    </source>
</evidence>
<dbReference type="OrthoDB" id="329806at2"/>
<protein>
    <recommendedName>
        <fullName evidence="6">TIGR01777 family protein</fullName>
    </recommendedName>
</protein>
<dbReference type="Pfam" id="PF01370">
    <property type="entry name" value="Epimerase"/>
    <property type="match status" value="1"/>
</dbReference>
<gene>
    <name evidence="4" type="ORF">DET52_11335</name>
</gene>
<feature type="domain" description="NAD-dependent epimerase/dehydratase" evidence="2">
    <location>
        <begin position="3"/>
        <end position="202"/>
    </location>
</feature>
<dbReference type="Proteomes" id="UP000294848">
    <property type="component" value="Unassembled WGS sequence"/>
</dbReference>
<dbReference type="InterPro" id="IPR010099">
    <property type="entry name" value="SDR39U1"/>
</dbReference>
<accession>A0A4R6GL02</accession>
<proteinExistence type="inferred from homology"/>
<sequence>MKVVLTGANGYIGQNIKQTLQLKGFEVIAIDRTLLYGHHLKLAKELANTHTVINLAGAPILKRWTKKNKTIIYNSRVSTTRNLCKAINALPHEKRPTNFISASAIGIYRPDVRHDETSSKYANHFAARVIDDWEDTLAELPDTVRKTIFRIGVVLGKDSQFIKQVLPVFKLGLGGKMGSGLQGFPFIHIVDLVSAFTQAITDDSFFGIYNLVAPQQINNKELTKALGKQLNRPTFIPVPGFLLYLAFGQASTLILENPVVIPRRLKTKGFNFQYSTIESCLKHIFSNN</sequence>
<organism evidence="4 5">
    <name type="scientific">Sunxiuqinia elliptica</name>
    <dbReference type="NCBI Taxonomy" id="655355"/>
    <lineage>
        <taxon>Bacteria</taxon>
        <taxon>Pseudomonadati</taxon>
        <taxon>Bacteroidota</taxon>
        <taxon>Bacteroidia</taxon>
        <taxon>Marinilabiliales</taxon>
        <taxon>Prolixibacteraceae</taxon>
        <taxon>Sunxiuqinia</taxon>
    </lineage>
</organism>
<dbReference type="AlphaFoldDB" id="A0A4R6GL02"/>
<dbReference type="RefSeq" id="WP_133466924.1">
    <property type="nucleotide sequence ID" value="NZ_SNWI01000013.1"/>
</dbReference>
<dbReference type="NCBIfam" id="TIGR01777">
    <property type="entry name" value="yfcH"/>
    <property type="match status" value="1"/>
</dbReference>
<dbReference type="Pfam" id="PF08338">
    <property type="entry name" value="DUF1731"/>
    <property type="match status" value="1"/>
</dbReference>